<comment type="caution">
    <text evidence="1">The sequence shown here is derived from an EMBL/GenBank/DDBJ whole genome shotgun (WGS) entry which is preliminary data.</text>
</comment>
<protein>
    <submittedName>
        <fullName evidence="1">Uncharacterized protein</fullName>
    </submittedName>
</protein>
<dbReference type="EMBL" id="SNVJ01000009">
    <property type="protein sequence ID" value="MXP64162.1"/>
    <property type="molecule type" value="Genomic_DNA"/>
</dbReference>
<dbReference type="AlphaFoldDB" id="A0A845BG04"/>
<evidence type="ECO:0000313" key="1">
    <source>
        <dbReference type="EMBL" id="MXP64162.1"/>
    </source>
</evidence>
<name>A0A845BG04_9PROT</name>
<organism evidence="1 2">
    <name type="scientific">Teichococcus coralli</name>
    <dbReference type="NCBI Taxonomy" id="2545983"/>
    <lineage>
        <taxon>Bacteria</taxon>
        <taxon>Pseudomonadati</taxon>
        <taxon>Pseudomonadota</taxon>
        <taxon>Alphaproteobacteria</taxon>
        <taxon>Acetobacterales</taxon>
        <taxon>Roseomonadaceae</taxon>
        <taxon>Roseomonas</taxon>
    </lineage>
</organism>
<reference evidence="1 2" key="1">
    <citation type="submission" date="2019-03" db="EMBL/GenBank/DDBJ databases">
        <title>Roseomonas sp. a novel Roseomonas species isolated from Sea whip Gorgonian.</title>
        <authorList>
            <person name="Li F."/>
            <person name="Pan X."/>
            <person name="Huang S."/>
            <person name="Li Z."/>
            <person name="Meng B."/>
        </authorList>
    </citation>
    <scope>NUCLEOTIDE SEQUENCE [LARGE SCALE GENOMIC DNA]</scope>
    <source>
        <strain evidence="1 2">M0104</strain>
    </source>
</reference>
<proteinExistence type="predicted"/>
<dbReference type="Proteomes" id="UP000460715">
    <property type="component" value="Unassembled WGS sequence"/>
</dbReference>
<accession>A0A845BG04</accession>
<evidence type="ECO:0000313" key="2">
    <source>
        <dbReference type="Proteomes" id="UP000460715"/>
    </source>
</evidence>
<gene>
    <name evidence="1" type="ORF">E0493_12485</name>
</gene>
<keyword evidence="2" id="KW-1185">Reference proteome</keyword>
<dbReference type="RefSeq" id="WP_160937291.1">
    <property type="nucleotide sequence ID" value="NZ_SNVJ01000009.1"/>
</dbReference>
<sequence>MRRAHAALGVAILAEVVATSALKASGGFTRAGRAAATGWTWLRHAPDLPAMLDPNAARVAVARLFPKPAGH</sequence>